<dbReference type="Pfam" id="PF00582">
    <property type="entry name" value="Usp"/>
    <property type="match status" value="1"/>
</dbReference>
<dbReference type="OrthoDB" id="9788959at2"/>
<dbReference type="InterPro" id="IPR006015">
    <property type="entry name" value="Universal_stress_UspA"/>
</dbReference>
<protein>
    <recommendedName>
        <fullName evidence="2">UspA domain-containing protein</fullName>
    </recommendedName>
</protein>
<dbReference type="CDD" id="cd00293">
    <property type="entry name" value="USP-like"/>
    <property type="match status" value="1"/>
</dbReference>
<evidence type="ECO:0000259" key="2">
    <source>
        <dbReference type="Pfam" id="PF00582"/>
    </source>
</evidence>
<dbReference type="EMBL" id="AQRA01000002">
    <property type="protein sequence ID" value="EZH74721.1"/>
    <property type="molecule type" value="Genomic_DNA"/>
</dbReference>
<dbReference type="Gene3D" id="3.40.50.12370">
    <property type="match status" value="1"/>
</dbReference>
<name>A0A023BXD8_9FLAO</name>
<comment type="caution">
    <text evidence="3">The sequence shown here is derived from an EMBL/GenBank/DDBJ whole genome shotgun (WGS) entry which is preliminary data.</text>
</comment>
<dbReference type="SUPFAM" id="SSF52402">
    <property type="entry name" value="Adenine nucleotide alpha hydrolases-like"/>
    <property type="match status" value="2"/>
</dbReference>
<dbReference type="RefSeq" id="WP_034239465.1">
    <property type="nucleotide sequence ID" value="NZ_AQRA01000002.1"/>
</dbReference>
<dbReference type="InterPro" id="IPR006016">
    <property type="entry name" value="UspA"/>
</dbReference>
<dbReference type="STRING" id="1317122.ATO12_08250"/>
<dbReference type="PANTHER" id="PTHR46268:SF6">
    <property type="entry name" value="UNIVERSAL STRESS PROTEIN UP12"/>
    <property type="match status" value="1"/>
</dbReference>
<dbReference type="PANTHER" id="PTHR46268">
    <property type="entry name" value="STRESS RESPONSE PROTEIN NHAX"/>
    <property type="match status" value="1"/>
</dbReference>
<evidence type="ECO:0000313" key="3">
    <source>
        <dbReference type="EMBL" id="EZH74721.1"/>
    </source>
</evidence>
<gene>
    <name evidence="3" type="ORF">ATO12_08250</name>
</gene>
<dbReference type="Proteomes" id="UP000023541">
    <property type="component" value="Unassembled WGS sequence"/>
</dbReference>
<proteinExistence type="inferred from homology"/>
<dbReference type="AlphaFoldDB" id="A0A023BXD8"/>
<sequence>MKNILLPTDFSDNARNAIHYALEFFKNELCTFHLFNVQKASKYTTDDLMAAPANTTIHQTVISDAKKKLSQMVEELTDQYPDENYTFNTVTDYDVFIDAIRQAVKSKNIDLIIMGTNGATGASEVVFGSNTLNVIRKIDCPIIAIPQGYKFKDPKTILYAIDYWDHFNTEGIEPLMDTIIKHKSSLRILKIKEDDTITVADFDDKKHMKEFFKEINHTFHSIINVPTALAINSFVQIMDIDMTAMFIKRETFLDRFFKGSETSKISYGTRVPLLIMHSQ</sequence>
<evidence type="ECO:0000313" key="4">
    <source>
        <dbReference type="Proteomes" id="UP000023541"/>
    </source>
</evidence>
<evidence type="ECO:0000256" key="1">
    <source>
        <dbReference type="ARBA" id="ARBA00008791"/>
    </source>
</evidence>
<feature type="domain" description="UspA" evidence="2">
    <location>
        <begin position="1"/>
        <end position="145"/>
    </location>
</feature>
<reference evidence="3 4" key="1">
    <citation type="submission" date="2014-04" db="EMBL/GenBank/DDBJ databases">
        <title>Aquimarina sp. 22II-S11-z7 Genome Sequencing.</title>
        <authorList>
            <person name="Lai Q."/>
        </authorList>
    </citation>
    <scope>NUCLEOTIDE SEQUENCE [LARGE SCALE GENOMIC DNA]</scope>
    <source>
        <strain evidence="3 4">22II-S11-z7</strain>
    </source>
</reference>
<keyword evidence="4" id="KW-1185">Reference proteome</keyword>
<organism evidence="3 4">
    <name type="scientific">Aquimarina atlantica</name>
    <dbReference type="NCBI Taxonomy" id="1317122"/>
    <lineage>
        <taxon>Bacteria</taxon>
        <taxon>Pseudomonadati</taxon>
        <taxon>Bacteroidota</taxon>
        <taxon>Flavobacteriia</taxon>
        <taxon>Flavobacteriales</taxon>
        <taxon>Flavobacteriaceae</taxon>
        <taxon>Aquimarina</taxon>
    </lineage>
</organism>
<dbReference type="PRINTS" id="PR01438">
    <property type="entry name" value="UNVRSLSTRESS"/>
</dbReference>
<dbReference type="eggNOG" id="COG0589">
    <property type="taxonomic scope" value="Bacteria"/>
</dbReference>
<accession>A0A023BXD8</accession>
<comment type="similarity">
    <text evidence="1">Belongs to the universal stress protein A family.</text>
</comment>